<reference evidence="2 3" key="1">
    <citation type="journal article" date="2019" name="Environ. Microbiol.">
        <title>At the nexus of three kingdoms: the genome of the mycorrhizal fungus Gigaspora margarita provides insights into plant, endobacterial and fungal interactions.</title>
        <authorList>
            <person name="Venice F."/>
            <person name="Ghignone S."/>
            <person name="Salvioli di Fossalunga A."/>
            <person name="Amselem J."/>
            <person name="Novero M."/>
            <person name="Xianan X."/>
            <person name="Sedzielewska Toro K."/>
            <person name="Morin E."/>
            <person name="Lipzen A."/>
            <person name="Grigoriev I.V."/>
            <person name="Henrissat B."/>
            <person name="Martin F.M."/>
            <person name="Bonfante P."/>
        </authorList>
    </citation>
    <scope>NUCLEOTIDE SEQUENCE [LARGE SCALE GENOMIC DNA]</scope>
    <source>
        <strain evidence="2 3">BEG34</strain>
    </source>
</reference>
<dbReference type="EMBL" id="WTPW01000241">
    <property type="protein sequence ID" value="KAF0531737.1"/>
    <property type="molecule type" value="Genomic_DNA"/>
</dbReference>
<keyword evidence="3" id="KW-1185">Reference proteome</keyword>
<dbReference type="SUPFAM" id="SSF56112">
    <property type="entry name" value="Protein kinase-like (PK-like)"/>
    <property type="match status" value="1"/>
</dbReference>
<dbReference type="Proteomes" id="UP000439903">
    <property type="component" value="Unassembled WGS sequence"/>
</dbReference>
<keyword evidence="2" id="KW-0418">Kinase</keyword>
<protein>
    <submittedName>
        <fullName evidence="2">Kinase-like protein</fullName>
    </submittedName>
</protein>
<evidence type="ECO:0000313" key="2">
    <source>
        <dbReference type="EMBL" id="KAF0531737.1"/>
    </source>
</evidence>
<keyword evidence="2" id="KW-0808">Transferase</keyword>
<name>A0A8H4EQ01_GIGMA</name>
<dbReference type="OrthoDB" id="635774at2759"/>
<organism evidence="2 3">
    <name type="scientific">Gigaspora margarita</name>
    <dbReference type="NCBI Taxonomy" id="4874"/>
    <lineage>
        <taxon>Eukaryota</taxon>
        <taxon>Fungi</taxon>
        <taxon>Fungi incertae sedis</taxon>
        <taxon>Mucoromycota</taxon>
        <taxon>Glomeromycotina</taxon>
        <taxon>Glomeromycetes</taxon>
        <taxon>Diversisporales</taxon>
        <taxon>Gigasporaceae</taxon>
        <taxon>Gigaspora</taxon>
    </lineage>
</organism>
<dbReference type="GO" id="GO:0016301">
    <property type="term" value="F:kinase activity"/>
    <property type="evidence" value="ECO:0007669"/>
    <property type="project" value="UniProtKB-KW"/>
</dbReference>
<evidence type="ECO:0000256" key="1">
    <source>
        <dbReference type="SAM" id="MobiDB-lite"/>
    </source>
</evidence>
<proteinExistence type="predicted"/>
<dbReference type="AlphaFoldDB" id="A0A8H4EQ01"/>
<accession>A0A8H4EQ01</accession>
<dbReference type="InterPro" id="IPR011009">
    <property type="entry name" value="Kinase-like_dom_sf"/>
</dbReference>
<feature type="region of interest" description="Disordered" evidence="1">
    <location>
        <begin position="92"/>
        <end position="111"/>
    </location>
</feature>
<evidence type="ECO:0000313" key="3">
    <source>
        <dbReference type="Proteomes" id="UP000439903"/>
    </source>
</evidence>
<sequence>MLIWELCYEKIPYENWDVKVIADHVLSGKREKLLRGKFKKEDKEIQEEFIKIIEKTWQHAPYRRIEIAKLDDKLEQLSVTYQNNLNETLLEKNDPLDFEDEENEPVSYLNSPEEQLFNL</sequence>
<gene>
    <name evidence="2" type="ORF">F8M41_011767</name>
</gene>
<comment type="caution">
    <text evidence="2">The sequence shown here is derived from an EMBL/GenBank/DDBJ whole genome shotgun (WGS) entry which is preliminary data.</text>
</comment>
<dbReference type="Gene3D" id="1.10.510.10">
    <property type="entry name" value="Transferase(Phosphotransferase) domain 1"/>
    <property type="match status" value="1"/>
</dbReference>